<protein>
    <submittedName>
        <fullName evidence="1">Uncharacterized protein</fullName>
    </submittedName>
</protein>
<name>A0ABS1N7M4_9ACTN</name>
<dbReference type="Proteomes" id="UP000634229">
    <property type="component" value="Unassembled WGS sequence"/>
</dbReference>
<gene>
    <name evidence="1" type="ORF">JK363_05235</name>
</gene>
<dbReference type="RefSeq" id="WP_201871911.1">
    <property type="nucleotide sequence ID" value="NZ_JAERRF010000003.1"/>
</dbReference>
<sequence length="87" mass="9561">MSDRWAWEYDPDADHVVGGLPHDVVAEVERLAGQLAVLGRDAADVGRGKPHGGGLRTQDMFGGRGFFMFLALERLQLVVITRVTWLG</sequence>
<keyword evidence="2" id="KW-1185">Reference proteome</keyword>
<comment type="caution">
    <text evidence="1">The sequence shown here is derived from an EMBL/GenBank/DDBJ whole genome shotgun (WGS) entry which is preliminary data.</text>
</comment>
<evidence type="ECO:0000313" key="1">
    <source>
        <dbReference type="EMBL" id="MBL1096076.1"/>
    </source>
</evidence>
<evidence type="ECO:0000313" key="2">
    <source>
        <dbReference type="Proteomes" id="UP000634229"/>
    </source>
</evidence>
<accession>A0ABS1N7M4</accession>
<proteinExistence type="predicted"/>
<organism evidence="1 2">
    <name type="scientific">Streptomyces coffeae</name>
    <dbReference type="NCBI Taxonomy" id="621382"/>
    <lineage>
        <taxon>Bacteria</taxon>
        <taxon>Bacillati</taxon>
        <taxon>Actinomycetota</taxon>
        <taxon>Actinomycetes</taxon>
        <taxon>Kitasatosporales</taxon>
        <taxon>Streptomycetaceae</taxon>
        <taxon>Streptomyces</taxon>
    </lineage>
</organism>
<reference evidence="1 2" key="1">
    <citation type="submission" date="2021-01" db="EMBL/GenBank/DDBJ databases">
        <title>WGS of actinomycetes isolated from Thailand.</title>
        <authorList>
            <person name="Thawai C."/>
        </authorList>
    </citation>
    <scope>NUCLEOTIDE SEQUENCE [LARGE SCALE GENOMIC DNA]</scope>
    <source>
        <strain evidence="1 2">CA1R205</strain>
    </source>
</reference>
<dbReference type="EMBL" id="JAERRF010000003">
    <property type="protein sequence ID" value="MBL1096076.1"/>
    <property type="molecule type" value="Genomic_DNA"/>
</dbReference>